<proteinExistence type="predicted"/>
<evidence type="ECO:0000256" key="2">
    <source>
        <dbReference type="ARBA" id="ARBA00022801"/>
    </source>
</evidence>
<dbReference type="SUPFAM" id="SSF51126">
    <property type="entry name" value="Pectin lyase-like"/>
    <property type="match status" value="1"/>
</dbReference>
<name>A0A3S3N4A7_9MAGN</name>
<protein>
    <submittedName>
        <fullName evidence="5">Pectinesterase-like protein</fullName>
    </submittedName>
</protein>
<keyword evidence="6" id="KW-1185">Reference proteome</keyword>
<evidence type="ECO:0000313" key="5">
    <source>
        <dbReference type="EMBL" id="RWR85139.1"/>
    </source>
</evidence>
<dbReference type="Pfam" id="PF01095">
    <property type="entry name" value="Pectinesterase"/>
    <property type="match status" value="1"/>
</dbReference>
<keyword evidence="2" id="KW-0378">Hydrolase</keyword>
<dbReference type="STRING" id="337451.A0A3S3N4A7"/>
<dbReference type="PANTHER" id="PTHR31707">
    <property type="entry name" value="PECTINESTERASE"/>
    <property type="match status" value="1"/>
</dbReference>
<evidence type="ECO:0000256" key="1">
    <source>
        <dbReference type="ARBA" id="ARBA00005184"/>
    </source>
</evidence>
<dbReference type="OrthoDB" id="1936831at2759"/>
<reference evidence="5 6" key="1">
    <citation type="journal article" date="2019" name="Nat. Plants">
        <title>Stout camphor tree genome fills gaps in understanding of flowering plant genome evolution.</title>
        <authorList>
            <person name="Chaw S.M."/>
            <person name="Liu Y.C."/>
            <person name="Wu Y.W."/>
            <person name="Wang H.Y."/>
            <person name="Lin C.I."/>
            <person name="Wu C.S."/>
            <person name="Ke H.M."/>
            <person name="Chang L.Y."/>
            <person name="Hsu C.Y."/>
            <person name="Yang H.T."/>
            <person name="Sudianto E."/>
            <person name="Hsu M.H."/>
            <person name="Wu K.P."/>
            <person name="Wang L.N."/>
            <person name="Leebens-Mack J.H."/>
            <person name="Tsai I.J."/>
        </authorList>
    </citation>
    <scope>NUCLEOTIDE SEQUENCE [LARGE SCALE GENOMIC DNA]</scope>
    <source>
        <strain evidence="6">cv. Chaw 1501</strain>
        <tissue evidence="5">Young leaves</tissue>
    </source>
</reference>
<comment type="pathway">
    <text evidence="1">Glycan metabolism; pectin degradation; 2-dehydro-3-deoxy-D-gluconate from pectin: step 1/5.</text>
</comment>
<dbReference type="Proteomes" id="UP000283530">
    <property type="component" value="Unassembled WGS sequence"/>
</dbReference>
<dbReference type="UniPathway" id="UPA00545">
    <property type="reaction ID" value="UER00823"/>
</dbReference>
<dbReference type="AlphaFoldDB" id="A0A3S3N4A7"/>
<dbReference type="InterPro" id="IPR011050">
    <property type="entry name" value="Pectin_lyase_fold/virulence"/>
</dbReference>
<comment type="caution">
    <text evidence="5">The sequence shown here is derived from an EMBL/GenBank/DDBJ whole genome shotgun (WGS) entry which is preliminary data.</text>
</comment>
<evidence type="ECO:0000259" key="4">
    <source>
        <dbReference type="Pfam" id="PF01095"/>
    </source>
</evidence>
<evidence type="ECO:0000256" key="3">
    <source>
        <dbReference type="ARBA" id="ARBA00023085"/>
    </source>
</evidence>
<dbReference type="InterPro" id="IPR012334">
    <property type="entry name" value="Pectin_lyas_fold"/>
</dbReference>
<evidence type="ECO:0000313" key="6">
    <source>
        <dbReference type="Proteomes" id="UP000283530"/>
    </source>
</evidence>
<feature type="domain" description="Pectinesterase catalytic" evidence="4">
    <location>
        <begin position="107"/>
        <end position="166"/>
    </location>
</feature>
<keyword evidence="3" id="KW-0063">Aspartyl esterase</keyword>
<dbReference type="Gene3D" id="2.160.20.10">
    <property type="entry name" value="Single-stranded right-handed beta-helix, Pectin lyase-like"/>
    <property type="match status" value="1"/>
</dbReference>
<dbReference type="EMBL" id="QPKB01000005">
    <property type="protein sequence ID" value="RWR85139.1"/>
    <property type="molecule type" value="Genomic_DNA"/>
</dbReference>
<dbReference type="GO" id="GO:0030599">
    <property type="term" value="F:pectinesterase activity"/>
    <property type="evidence" value="ECO:0007669"/>
    <property type="project" value="InterPro"/>
</dbReference>
<dbReference type="GO" id="GO:0045490">
    <property type="term" value="P:pectin catabolic process"/>
    <property type="evidence" value="ECO:0007669"/>
    <property type="project" value="UniProtKB-UniPathway"/>
</dbReference>
<sequence length="196" mass="21713">MTTNSGNSGYKSEKPNLFCNGATGSISKPTTLVPAVNDEHQRVVVVFCFSPNGRRQIHSLQQNSVLSLLLQLRTHVSPVGEYFPSWVSTADRKLVEVSPIQIKPHNVVAKDGSGHFYIVQEAITAAPDNSTKRFVIYVKKGIYEEKVEVGKKNNITIFGDGMDLTTFYFFYFPGKGSFIEEEGTCLQKKQALDSTA</sequence>
<gene>
    <name evidence="5" type="ORF">CKAN_01398800</name>
</gene>
<organism evidence="5 6">
    <name type="scientific">Cinnamomum micranthum f. kanehirae</name>
    <dbReference type="NCBI Taxonomy" id="337451"/>
    <lineage>
        <taxon>Eukaryota</taxon>
        <taxon>Viridiplantae</taxon>
        <taxon>Streptophyta</taxon>
        <taxon>Embryophyta</taxon>
        <taxon>Tracheophyta</taxon>
        <taxon>Spermatophyta</taxon>
        <taxon>Magnoliopsida</taxon>
        <taxon>Magnoliidae</taxon>
        <taxon>Laurales</taxon>
        <taxon>Lauraceae</taxon>
        <taxon>Cinnamomum</taxon>
    </lineage>
</organism>
<dbReference type="InterPro" id="IPR000070">
    <property type="entry name" value="Pectinesterase_cat"/>
</dbReference>
<dbReference type="GO" id="GO:0042545">
    <property type="term" value="P:cell wall modification"/>
    <property type="evidence" value="ECO:0007669"/>
    <property type="project" value="InterPro"/>
</dbReference>
<accession>A0A3S3N4A7</accession>